<dbReference type="InterPro" id="IPR003477">
    <property type="entry name" value="PemK-like"/>
</dbReference>
<keyword evidence="2" id="KW-1277">Toxin-antitoxin system</keyword>
<sequence>MRRGDIVTVAGGVYAGKPRPALIVQDDRFDATDSLTVCPFTTTEVEAPLLRVLVRADEHSGLSRDSYLMVDKVTTVRRSNAHLVIGRLEATTLVEFERRLLVFLGFGN</sequence>
<evidence type="ECO:0000313" key="4">
    <source>
        <dbReference type="Proteomes" id="UP001157126"/>
    </source>
</evidence>
<reference evidence="4" key="1">
    <citation type="journal article" date="2019" name="Int. J. Syst. Evol. Microbiol.">
        <title>The Global Catalogue of Microorganisms (GCM) 10K type strain sequencing project: providing services to taxonomists for standard genome sequencing and annotation.</title>
        <authorList>
            <consortium name="The Broad Institute Genomics Platform"/>
            <consortium name="The Broad Institute Genome Sequencing Center for Infectious Disease"/>
            <person name="Wu L."/>
            <person name="Ma J."/>
        </authorList>
    </citation>
    <scope>NUCLEOTIDE SEQUENCE [LARGE SCALE GENOMIC DNA]</scope>
    <source>
        <strain evidence="4">NBRC 113072</strain>
    </source>
</reference>
<name>A0ABQ6IWG7_9MICO</name>
<evidence type="ECO:0000313" key="3">
    <source>
        <dbReference type="EMBL" id="GMA41766.1"/>
    </source>
</evidence>
<dbReference type="SUPFAM" id="SSF50118">
    <property type="entry name" value="Cell growth inhibitor/plasmid maintenance toxic component"/>
    <property type="match status" value="1"/>
</dbReference>
<organism evidence="3 4">
    <name type="scientific">Mobilicoccus caccae</name>
    <dbReference type="NCBI Taxonomy" id="1859295"/>
    <lineage>
        <taxon>Bacteria</taxon>
        <taxon>Bacillati</taxon>
        <taxon>Actinomycetota</taxon>
        <taxon>Actinomycetes</taxon>
        <taxon>Micrococcales</taxon>
        <taxon>Dermatophilaceae</taxon>
        <taxon>Mobilicoccus</taxon>
    </lineage>
</organism>
<protein>
    <submittedName>
        <fullName evidence="3">Endoribonuclease MazF</fullName>
    </submittedName>
</protein>
<comment type="similarity">
    <text evidence="1">Belongs to the PemK/MazF family.</text>
</comment>
<dbReference type="InterPro" id="IPR011067">
    <property type="entry name" value="Plasmid_toxin/cell-grow_inhib"/>
</dbReference>
<accession>A0ABQ6IWG7</accession>
<proteinExistence type="inferred from homology"/>
<dbReference type="RefSeq" id="WP_284305287.1">
    <property type="nucleotide sequence ID" value="NZ_BSUO01000001.1"/>
</dbReference>
<evidence type="ECO:0000256" key="2">
    <source>
        <dbReference type="ARBA" id="ARBA00022649"/>
    </source>
</evidence>
<comment type="caution">
    <text evidence="3">The sequence shown here is derived from an EMBL/GenBank/DDBJ whole genome shotgun (WGS) entry which is preliminary data.</text>
</comment>
<dbReference type="EMBL" id="BSUO01000001">
    <property type="protein sequence ID" value="GMA41766.1"/>
    <property type="molecule type" value="Genomic_DNA"/>
</dbReference>
<dbReference type="Gene3D" id="2.30.30.110">
    <property type="match status" value="1"/>
</dbReference>
<dbReference type="Pfam" id="PF02452">
    <property type="entry name" value="PemK_toxin"/>
    <property type="match status" value="1"/>
</dbReference>
<dbReference type="Proteomes" id="UP001157126">
    <property type="component" value="Unassembled WGS sequence"/>
</dbReference>
<gene>
    <name evidence="3" type="primary">mazF</name>
    <name evidence="3" type="ORF">GCM10025883_38110</name>
</gene>
<keyword evidence="4" id="KW-1185">Reference proteome</keyword>
<evidence type="ECO:0000256" key="1">
    <source>
        <dbReference type="ARBA" id="ARBA00007521"/>
    </source>
</evidence>